<feature type="region of interest" description="Disordered" evidence="7">
    <location>
        <begin position="40"/>
        <end position="80"/>
    </location>
</feature>
<proteinExistence type="predicted"/>
<dbReference type="PANTHER" id="PTHR31072:SF226">
    <property type="entry name" value="TRANSCRIPTION FACTOR TCP18"/>
    <property type="match status" value="1"/>
</dbReference>
<evidence type="ECO:0000256" key="2">
    <source>
        <dbReference type="ARBA" id="ARBA00022473"/>
    </source>
</evidence>
<evidence type="ECO:0000259" key="8">
    <source>
        <dbReference type="PROSITE" id="PS51369"/>
    </source>
</evidence>
<dbReference type="AlphaFoldDB" id="A0AAW1WSC2"/>
<dbReference type="Pfam" id="PF03634">
    <property type="entry name" value="TCP"/>
    <property type="match status" value="1"/>
</dbReference>
<dbReference type="PROSITE" id="PS51369">
    <property type="entry name" value="TCP"/>
    <property type="match status" value="1"/>
</dbReference>
<evidence type="ECO:0000256" key="4">
    <source>
        <dbReference type="ARBA" id="ARBA00023125"/>
    </source>
</evidence>
<feature type="compositionally biased region" description="Low complexity" evidence="7">
    <location>
        <begin position="238"/>
        <end position="259"/>
    </location>
</feature>
<name>A0AAW1WSC2_RUBAR</name>
<keyword evidence="6" id="KW-0539">Nucleus</keyword>
<dbReference type="GO" id="GO:0005634">
    <property type="term" value="C:nucleus"/>
    <property type="evidence" value="ECO:0007669"/>
    <property type="project" value="UniProtKB-SubCell"/>
</dbReference>
<protein>
    <submittedName>
        <fullName evidence="10">Uncharacterized protein</fullName>
    </submittedName>
</protein>
<dbReference type="InterPro" id="IPR017888">
    <property type="entry name" value="CYC/TB1_R_domain"/>
</dbReference>
<evidence type="ECO:0000256" key="1">
    <source>
        <dbReference type="ARBA" id="ARBA00004123"/>
    </source>
</evidence>
<dbReference type="GO" id="GO:0043565">
    <property type="term" value="F:sequence-specific DNA binding"/>
    <property type="evidence" value="ECO:0007669"/>
    <property type="project" value="TreeGrafter"/>
</dbReference>
<dbReference type="GO" id="GO:0003700">
    <property type="term" value="F:DNA-binding transcription factor activity"/>
    <property type="evidence" value="ECO:0007669"/>
    <property type="project" value="InterPro"/>
</dbReference>
<evidence type="ECO:0000259" key="9">
    <source>
        <dbReference type="PROSITE" id="PS51370"/>
    </source>
</evidence>
<dbReference type="PROSITE" id="PS51370">
    <property type="entry name" value="R"/>
    <property type="match status" value="1"/>
</dbReference>
<feature type="compositionally biased region" description="Basic and acidic residues" evidence="7">
    <location>
        <begin position="313"/>
        <end position="343"/>
    </location>
</feature>
<evidence type="ECO:0000313" key="10">
    <source>
        <dbReference type="EMBL" id="KAK9926237.1"/>
    </source>
</evidence>
<reference evidence="10 11" key="1">
    <citation type="journal article" date="2023" name="G3 (Bethesda)">
        <title>A chromosome-length genome assembly and annotation of blackberry (Rubus argutus, cv. 'Hillquist').</title>
        <authorList>
            <person name="Bruna T."/>
            <person name="Aryal R."/>
            <person name="Dudchenko O."/>
            <person name="Sargent D.J."/>
            <person name="Mead D."/>
            <person name="Buti M."/>
            <person name="Cavallini A."/>
            <person name="Hytonen T."/>
            <person name="Andres J."/>
            <person name="Pham M."/>
            <person name="Weisz D."/>
            <person name="Mascagni F."/>
            <person name="Usai G."/>
            <person name="Natali L."/>
            <person name="Bassil N."/>
            <person name="Fernandez G.E."/>
            <person name="Lomsadze A."/>
            <person name="Armour M."/>
            <person name="Olukolu B."/>
            <person name="Poorten T."/>
            <person name="Britton C."/>
            <person name="Davik J."/>
            <person name="Ashrafi H."/>
            <person name="Aiden E.L."/>
            <person name="Borodovsky M."/>
            <person name="Worthington M."/>
        </authorList>
    </citation>
    <scope>NUCLEOTIDE SEQUENCE [LARGE SCALE GENOMIC DNA]</scope>
    <source>
        <strain evidence="10">PI 553951</strain>
    </source>
</reference>
<feature type="compositionally biased region" description="Low complexity" evidence="7">
    <location>
        <begin position="42"/>
        <end position="63"/>
    </location>
</feature>
<feature type="compositionally biased region" description="Basic residues" evidence="7">
    <location>
        <begin position="167"/>
        <end position="179"/>
    </location>
</feature>
<dbReference type="Proteomes" id="UP001457282">
    <property type="component" value="Unassembled WGS sequence"/>
</dbReference>
<dbReference type="InterPro" id="IPR017887">
    <property type="entry name" value="TF_TCP_subgr"/>
</dbReference>
<evidence type="ECO:0000313" key="11">
    <source>
        <dbReference type="Proteomes" id="UP001457282"/>
    </source>
</evidence>
<accession>A0AAW1WSC2</accession>
<dbReference type="InterPro" id="IPR005333">
    <property type="entry name" value="Transcription_factor_TCP"/>
</dbReference>
<evidence type="ECO:0000256" key="6">
    <source>
        <dbReference type="ARBA" id="ARBA00023242"/>
    </source>
</evidence>
<sequence>MFPHSASSNIINTSTATGNYYESAVSFPPDQSLFIHSRPFLSDITPNPNPNPNSNSDSLISNSKQHQDLEEDPNHHTHPPLSVFYFPLPFEDDVLLHQHHHLHDHEPLALQETISLAHNHHHHHHHHQTSFPLTAKMVDWDFNKNDQVVINKEGEQQQQQHKQIPMLRKRSCKRDRHSKISTARGLRDRRMRLSLDVARKFFGLQDVLGFDKASKTVEWLLNQACAEIKKVTRERSGQNQNQSSSTTTATGPGARTTSSISECEVVSGTDEVATDGISDKVSRNPSSSCTKDRIKKNVRKPKKSSLFNPLTKASRERARERARERTRERIGRQSKPCDDVDQATKTKDLSRLNSWSTFETVEESGGTQSLNNNNNNNIHSSLEVLAEVEEPISSFQAAGNSTTTDHHQDLIAIDGHDAAANMVIMGKWSPSSFSNYLQNTTGSIAQEQHQFADFQFLGKQWDVYNSSTHNLF</sequence>
<comment type="subcellular location">
    <subcellularLocation>
        <location evidence="1">Nucleus</location>
    </subcellularLocation>
</comment>
<feature type="compositionally biased region" description="Basic residues" evidence="7">
    <location>
        <begin position="293"/>
        <end position="303"/>
    </location>
</feature>
<keyword evidence="4" id="KW-0238">DNA-binding</keyword>
<dbReference type="PANTHER" id="PTHR31072">
    <property type="entry name" value="TRANSCRIPTION FACTOR TCP4-RELATED"/>
    <property type="match status" value="1"/>
</dbReference>
<dbReference type="GO" id="GO:2000032">
    <property type="term" value="P:regulation of secondary shoot formation"/>
    <property type="evidence" value="ECO:0007669"/>
    <property type="project" value="TreeGrafter"/>
</dbReference>
<keyword evidence="11" id="KW-1185">Reference proteome</keyword>
<dbReference type="EMBL" id="JBEDUW010000005">
    <property type="protein sequence ID" value="KAK9926237.1"/>
    <property type="molecule type" value="Genomic_DNA"/>
</dbReference>
<evidence type="ECO:0000256" key="3">
    <source>
        <dbReference type="ARBA" id="ARBA00023015"/>
    </source>
</evidence>
<feature type="region of interest" description="Disordered" evidence="7">
    <location>
        <begin position="232"/>
        <end position="343"/>
    </location>
</feature>
<feature type="domain" description="TCP" evidence="8">
    <location>
        <begin position="173"/>
        <end position="231"/>
    </location>
</feature>
<evidence type="ECO:0000256" key="7">
    <source>
        <dbReference type="SAM" id="MobiDB-lite"/>
    </source>
</evidence>
<evidence type="ECO:0000256" key="5">
    <source>
        <dbReference type="ARBA" id="ARBA00023163"/>
    </source>
</evidence>
<feature type="domain" description="R" evidence="9">
    <location>
        <begin position="312"/>
        <end position="329"/>
    </location>
</feature>
<feature type="region of interest" description="Disordered" evidence="7">
    <location>
        <begin position="154"/>
        <end position="181"/>
    </location>
</feature>
<keyword evidence="5" id="KW-0804">Transcription</keyword>
<comment type="caution">
    <text evidence="10">The sequence shown here is derived from an EMBL/GenBank/DDBJ whole genome shotgun (WGS) entry which is preliminary data.</text>
</comment>
<organism evidence="10 11">
    <name type="scientific">Rubus argutus</name>
    <name type="common">Southern blackberry</name>
    <dbReference type="NCBI Taxonomy" id="59490"/>
    <lineage>
        <taxon>Eukaryota</taxon>
        <taxon>Viridiplantae</taxon>
        <taxon>Streptophyta</taxon>
        <taxon>Embryophyta</taxon>
        <taxon>Tracheophyta</taxon>
        <taxon>Spermatophyta</taxon>
        <taxon>Magnoliopsida</taxon>
        <taxon>eudicotyledons</taxon>
        <taxon>Gunneridae</taxon>
        <taxon>Pentapetalae</taxon>
        <taxon>rosids</taxon>
        <taxon>fabids</taxon>
        <taxon>Rosales</taxon>
        <taxon>Rosaceae</taxon>
        <taxon>Rosoideae</taxon>
        <taxon>Rosoideae incertae sedis</taxon>
        <taxon>Rubus</taxon>
    </lineage>
</organism>
<keyword evidence="3" id="KW-0805">Transcription regulation</keyword>
<keyword evidence="2" id="KW-0217">Developmental protein</keyword>
<gene>
    <name evidence="10" type="ORF">M0R45_023478</name>
</gene>
<feature type="compositionally biased region" description="Basic and acidic residues" evidence="7">
    <location>
        <begin position="65"/>
        <end position="75"/>
    </location>
</feature>